<protein>
    <submittedName>
        <fullName evidence="3">Phospholipid/cholesterol/gamma-HCH transport system substrate-binding protein</fullName>
    </submittedName>
</protein>
<feature type="domain" description="Mammalian cell entry C-terminal" evidence="2">
    <location>
        <begin position="129"/>
        <end position="293"/>
    </location>
</feature>
<dbReference type="RefSeq" id="WP_179647712.1">
    <property type="nucleotide sequence ID" value="NZ_JACBZM010000001.1"/>
</dbReference>
<evidence type="ECO:0000313" key="3">
    <source>
        <dbReference type="EMBL" id="NYI43565.1"/>
    </source>
</evidence>
<sequence>MGRQLSELRRHPSATAGVAVFALVAVLLTSMVAGTLSRSQRGDSITVTALFRDATGLRPGDDVRVAGVRVGRVTGTRVGSGDDKGLAVVTMSVSADQVLHDDVTASIDYLNLMGQRYVALTRPDRSADAARLADGARIPLDRTRPALDLTAMFNAFKPVFDLLQPGDVNLLATNIVQVLQGQGPTIQHLLEQTAELTSGLTDREDTLARVVDNVTLVLETTDDHRAEITDLVRGLDSLTAGLAKDRDRIGTSLEGIARLSATTADLVDATRRPLGDVVASTGPWFDHLASRTGLLVRTGAALPQQLEVYLRTLGYGSYLNTYVCTLNASVTGVPLKLDLGVTGDRFSRRCRG</sequence>
<dbReference type="Proteomes" id="UP000562045">
    <property type="component" value="Unassembled WGS sequence"/>
</dbReference>
<evidence type="ECO:0000259" key="2">
    <source>
        <dbReference type="Pfam" id="PF11887"/>
    </source>
</evidence>
<dbReference type="InterPro" id="IPR024516">
    <property type="entry name" value="Mce_C"/>
</dbReference>
<dbReference type="NCBIfam" id="TIGR00996">
    <property type="entry name" value="Mtu_fam_mce"/>
    <property type="match status" value="1"/>
</dbReference>
<reference evidence="3 4" key="1">
    <citation type="submission" date="2020-07" db="EMBL/GenBank/DDBJ databases">
        <title>Sequencing the genomes of 1000 actinobacteria strains.</title>
        <authorList>
            <person name="Klenk H.-P."/>
        </authorList>
    </citation>
    <scope>NUCLEOTIDE SEQUENCE [LARGE SCALE GENOMIC DNA]</scope>
    <source>
        <strain evidence="3 4">DSM 15131</strain>
    </source>
</reference>
<dbReference type="PANTHER" id="PTHR33371">
    <property type="entry name" value="INTERMEMBRANE PHOSPHOLIPID TRANSPORT SYSTEM BINDING PROTEIN MLAD-RELATED"/>
    <property type="match status" value="1"/>
</dbReference>
<dbReference type="InterPro" id="IPR003399">
    <property type="entry name" value="Mce/MlaD"/>
</dbReference>
<dbReference type="Pfam" id="PF11887">
    <property type="entry name" value="Mce4_CUP1"/>
    <property type="match status" value="1"/>
</dbReference>
<dbReference type="AlphaFoldDB" id="A0A7Y9ZES9"/>
<feature type="domain" description="Mce/MlaD" evidence="1">
    <location>
        <begin position="44"/>
        <end position="121"/>
    </location>
</feature>
<dbReference type="PANTHER" id="PTHR33371:SF17">
    <property type="entry name" value="MCE-FAMILY PROTEIN MCE1B"/>
    <property type="match status" value="1"/>
</dbReference>
<organism evidence="3 4">
    <name type="scientific">Nocardioides aromaticivorans</name>
    <dbReference type="NCBI Taxonomy" id="200618"/>
    <lineage>
        <taxon>Bacteria</taxon>
        <taxon>Bacillati</taxon>
        <taxon>Actinomycetota</taxon>
        <taxon>Actinomycetes</taxon>
        <taxon>Propionibacteriales</taxon>
        <taxon>Nocardioidaceae</taxon>
        <taxon>Nocardioides</taxon>
    </lineage>
</organism>
<dbReference type="InterPro" id="IPR005693">
    <property type="entry name" value="Mce"/>
</dbReference>
<evidence type="ECO:0000259" key="1">
    <source>
        <dbReference type="Pfam" id="PF02470"/>
    </source>
</evidence>
<accession>A0A7Y9ZES9</accession>
<proteinExistence type="predicted"/>
<dbReference type="Pfam" id="PF02470">
    <property type="entry name" value="MlaD"/>
    <property type="match status" value="1"/>
</dbReference>
<dbReference type="GO" id="GO:0051701">
    <property type="term" value="P:biological process involved in interaction with host"/>
    <property type="evidence" value="ECO:0007669"/>
    <property type="project" value="TreeGrafter"/>
</dbReference>
<evidence type="ECO:0000313" key="4">
    <source>
        <dbReference type="Proteomes" id="UP000562045"/>
    </source>
</evidence>
<dbReference type="InterPro" id="IPR052336">
    <property type="entry name" value="MlaD_Phospholipid_Transporter"/>
</dbReference>
<dbReference type="EMBL" id="JACBZM010000001">
    <property type="protein sequence ID" value="NYI43565.1"/>
    <property type="molecule type" value="Genomic_DNA"/>
</dbReference>
<comment type="caution">
    <text evidence="3">The sequence shown here is derived from an EMBL/GenBank/DDBJ whole genome shotgun (WGS) entry which is preliminary data.</text>
</comment>
<gene>
    <name evidence="3" type="ORF">BJ993_000645</name>
</gene>
<name>A0A7Y9ZES9_9ACTN</name>
<dbReference type="GO" id="GO:0005576">
    <property type="term" value="C:extracellular region"/>
    <property type="evidence" value="ECO:0007669"/>
    <property type="project" value="TreeGrafter"/>
</dbReference>